<accession>A0ABS4XHM5</accession>
<feature type="region of interest" description="Disordered" evidence="1">
    <location>
        <begin position="1"/>
        <end position="20"/>
    </location>
</feature>
<comment type="caution">
    <text evidence="2">The sequence shown here is derived from an EMBL/GenBank/DDBJ whole genome shotgun (WGS) entry which is preliminary data.</text>
</comment>
<evidence type="ECO:0000313" key="2">
    <source>
        <dbReference type="EMBL" id="MBP2387974.1"/>
    </source>
</evidence>
<protein>
    <submittedName>
        <fullName evidence="2">Uncharacterized protein</fullName>
    </submittedName>
</protein>
<evidence type="ECO:0000313" key="3">
    <source>
        <dbReference type="Proteomes" id="UP001296993"/>
    </source>
</evidence>
<evidence type="ECO:0000256" key="1">
    <source>
        <dbReference type="SAM" id="MobiDB-lite"/>
    </source>
</evidence>
<organism evidence="2 3">
    <name type="scientific">Paeniglutamicibacter kerguelensis</name>
    <dbReference type="NCBI Taxonomy" id="254788"/>
    <lineage>
        <taxon>Bacteria</taxon>
        <taxon>Bacillati</taxon>
        <taxon>Actinomycetota</taxon>
        <taxon>Actinomycetes</taxon>
        <taxon>Micrococcales</taxon>
        <taxon>Micrococcaceae</taxon>
        <taxon>Paeniglutamicibacter</taxon>
    </lineage>
</organism>
<proteinExistence type="predicted"/>
<name>A0ABS4XHM5_9MICC</name>
<feature type="compositionally biased region" description="Acidic residues" evidence="1">
    <location>
        <begin position="1"/>
        <end position="10"/>
    </location>
</feature>
<sequence length="100" mass="10587">MGPLDPDDYQELLAGHDETDDAPVRLTRYQAQKCAAILTAGPAGHTSYAEATDTVARFLQALALDLTPGIGRTEMGSAALWQELDELPRPAPGVPASQPT</sequence>
<dbReference type="Proteomes" id="UP001296993">
    <property type="component" value="Unassembled WGS sequence"/>
</dbReference>
<gene>
    <name evidence="2" type="ORF">JOF47_003485</name>
</gene>
<reference evidence="2 3" key="1">
    <citation type="submission" date="2021-03" db="EMBL/GenBank/DDBJ databases">
        <title>Sequencing the genomes of 1000 actinobacteria strains.</title>
        <authorList>
            <person name="Klenk H.-P."/>
        </authorList>
    </citation>
    <scope>NUCLEOTIDE SEQUENCE [LARGE SCALE GENOMIC DNA]</scope>
    <source>
        <strain evidence="2 3">DSM 15797</strain>
    </source>
</reference>
<dbReference type="RefSeq" id="WP_210000660.1">
    <property type="nucleotide sequence ID" value="NZ_BAAAJY010000001.1"/>
</dbReference>
<keyword evidence="3" id="KW-1185">Reference proteome</keyword>
<dbReference type="EMBL" id="JAGIOF010000001">
    <property type="protein sequence ID" value="MBP2387974.1"/>
    <property type="molecule type" value="Genomic_DNA"/>
</dbReference>